<dbReference type="InterPro" id="IPR023885">
    <property type="entry name" value="4Fe4S-binding_SPASM_dom"/>
</dbReference>
<dbReference type="InterPro" id="IPR050377">
    <property type="entry name" value="Radical_SAM_PqqE_MftC-like"/>
</dbReference>
<keyword evidence="4" id="KW-0479">Metal-binding</keyword>
<dbReference type="SUPFAM" id="SSF102114">
    <property type="entry name" value="Radical SAM enzymes"/>
    <property type="match status" value="1"/>
</dbReference>
<dbReference type="InterPro" id="IPR007197">
    <property type="entry name" value="rSAM"/>
</dbReference>
<keyword evidence="3" id="KW-0949">S-adenosyl-L-methionine</keyword>
<keyword evidence="2" id="KW-0004">4Fe-4S</keyword>
<proteinExistence type="predicted"/>
<gene>
    <name evidence="8" type="primary">albA</name>
    <name evidence="8" type="ORF">SCFA_1390004</name>
</gene>
<dbReference type="SFLD" id="SFLDS00029">
    <property type="entry name" value="Radical_SAM"/>
    <property type="match status" value="1"/>
</dbReference>
<evidence type="ECO:0000256" key="5">
    <source>
        <dbReference type="ARBA" id="ARBA00023004"/>
    </source>
</evidence>
<keyword evidence="5" id="KW-0408">Iron</keyword>
<dbReference type="PANTHER" id="PTHR11228:SF34">
    <property type="entry name" value="TUNGSTEN-CONTAINING ALDEHYDE FERREDOXIN OXIDOREDUCTASE COFACTOR MODIFYING PROTEIN"/>
    <property type="match status" value="1"/>
</dbReference>
<dbReference type="PANTHER" id="PTHR11228">
    <property type="entry name" value="RADICAL SAM DOMAIN PROTEIN"/>
    <property type="match status" value="1"/>
</dbReference>
<evidence type="ECO:0000256" key="6">
    <source>
        <dbReference type="ARBA" id="ARBA00023014"/>
    </source>
</evidence>
<evidence type="ECO:0000313" key="8">
    <source>
        <dbReference type="EMBL" id="VFU12486.1"/>
    </source>
</evidence>
<evidence type="ECO:0000256" key="2">
    <source>
        <dbReference type="ARBA" id="ARBA00022485"/>
    </source>
</evidence>
<sequence length="329" mass="35871">MSAPRILAWEVTTSCNLDCRHCRASATAEPMPGELTTDEGLSLLREVSAAGTRMVILSGGEALMRQDVYDLARYGTSLGMRMTLATNGSLVTPEVAVRIRESGIVRVSVSLDGVTPDMHDRFRGREGAFDLAISGIRNLIKEGVPVQVNTTVAAMNVSQMEAFPAFLETLGVMAWHVFFLVPTGRGHDMEPATVKEYRSMLEDFHRVYQTSRIECKATCAPQFYRILAEHGEPVHTRGCLAGSGFGFVSSTGVLQPCGFLQIPCGNVRGRGFCAAWEESDTLHALRDTALLKGKCGTCGYRDVCGGCRARAYEVIGDLMEKDPICWFKG</sequence>
<keyword evidence="6" id="KW-0411">Iron-sulfur</keyword>
<dbReference type="NCBIfam" id="TIGR04085">
    <property type="entry name" value="rSAM_more_4Fe4S"/>
    <property type="match status" value="1"/>
</dbReference>
<dbReference type="InterPro" id="IPR058240">
    <property type="entry name" value="rSAM_sf"/>
</dbReference>
<dbReference type="SMART" id="SM00729">
    <property type="entry name" value="Elp3"/>
    <property type="match status" value="1"/>
</dbReference>
<comment type="cofactor">
    <cofactor evidence="1">
        <name>[4Fe-4S] cluster</name>
        <dbReference type="ChEBI" id="CHEBI:49883"/>
    </cofactor>
</comment>
<dbReference type="Gene3D" id="3.20.20.70">
    <property type="entry name" value="Aldolase class I"/>
    <property type="match status" value="1"/>
</dbReference>
<dbReference type="GO" id="GO:0046872">
    <property type="term" value="F:metal ion binding"/>
    <property type="evidence" value="ECO:0007669"/>
    <property type="project" value="UniProtKB-KW"/>
</dbReference>
<dbReference type="EMBL" id="CAADRM010000045">
    <property type="protein sequence ID" value="VFU12486.1"/>
    <property type="molecule type" value="Genomic_DNA"/>
</dbReference>
<protein>
    <submittedName>
        <fullName evidence="8">Antilisterial bacteriocin subtilosin biosynthesis protein AlbA</fullName>
    </submittedName>
</protein>
<dbReference type="GO" id="GO:0003824">
    <property type="term" value="F:catalytic activity"/>
    <property type="evidence" value="ECO:0007669"/>
    <property type="project" value="InterPro"/>
</dbReference>
<dbReference type="Pfam" id="PF04055">
    <property type="entry name" value="Radical_SAM"/>
    <property type="match status" value="1"/>
</dbReference>
<accession>A0A485LW16</accession>
<organism evidence="8">
    <name type="scientific">anaerobic digester metagenome</name>
    <dbReference type="NCBI Taxonomy" id="1263854"/>
    <lineage>
        <taxon>unclassified sequences</taxon>
        <taxon>metagenomes</taxon>
        <taxon>ecological metagenomes</taxon>
    </lineage>
</organism>
<dbReference type="PIRSF" id="PIRSF037420">
    <property type="entry name" value="PQQ_syn_pqqE"/>
    <property type="match status" value="1"/>
</dbReference>
<dbReference type="InterPro" id="IPR017200">
    <property type="entry name" value="PqqE-like"/>
</dbReference>
<dbReference type="GO" id="GO:0051539">
    <property type="term" value="F:4 iron, 4 sulfur cluster binding"/>
    <property type="evidence" value="ECO:0007669"/>
    <property type="project" value="UniProtKB-KW"/>
</dbReference>
<dbReference type="CDD" id="cd01335">
    <property type="entry name" value="Radical_SAM"/>
    <property type="match status" value="1"/>
</dbReference>
<dbReference type="AlphaFoldDB" id="A0A485LW16"/>
<dbReference type="CDD" id="cd21123">
    <property type="entry name" value="SPASM_MftC-like"/>
    <property type="match status" value="1"/>
</dbReference>
<dbReference type="SFLD" id="SFLDG01067">
    <property type="entry name" value="SPASM/twitch_domain_containing"/>
    <property type="match status" value="1"/>
</dbReference>
<name>A0A485LW16_9ZZZZ</name>
<dbReference type="PROSITE" id="PS51918">
    <property type="entry name" value="RADICAL_SAM"/>
    <property type="match status" value="1"/>
</dbReference>
<dbReference type="InterPro" id="IPR013785">
    <property type="entry name" value="Aldolase_TIM"/>
</dbReference>
<dbReference type="SFLD" id="SFLDG01386">
    <property type="entry name" value="main_SPASM_domain-containing"/>
    <property type="match status" value="1"/>
</dbReference>
<feature type="domain" description="Radical SAM core" evidence="7">
    <location>
        <begin position="1"/>
        <end position="214"/>
    </location>
</feature>
<evidence type="ECO:0000259" key="7">
    <source>
        <dbReference type="PROSITE" id="PS51918"/>
    </source>
</evidence>
<evidence type="ECO:0000256" key="3">
    <source>
        <dbReference type="ARBA" id="ARBA00022691"/>
    </source>
</evidence>
<dbReference type="InterPro" id="IPR006638">
    <property type="entry name" value="Elp3/MiaA/NifB-like_rSAM"/>
</dbReference>
<evidence type="ECO:0000256" key="1">
    <source>
        <dbReference type="ARBA" id="ARBA00001966"/>
    </source>
</evidence>
<reference evidence="8" key="1">
    <citation type="submission" date="2019-03" db="EMBL/GenBank/DDBJ databases">
        <authorList>
            <person name="Hao L."/>
        </authorList>
    </citation>
    <scope>NUCLEOTIDE SEQUENCE</scope>
</reference>
<evidence type="ECO:0000256" key="4">
    <source>
        <dbReference type="ARBA" id="ARBA00022723"/>
    </source>
</evidence>